<dbReference type="OrthoDB" id="10374303at2759"/>
<comment type="caution">
    <text evidence="3">The sequence shown here is derived from an EMBL/GenBank/DDBJ whole genome shotgun (WGS) entry which is preliminary data.</text>
</comment>
<sequence>MRRTYKTSVPITYYIIFLCLTYENVFAQSTASLSSQTSADPTSSVKEIATDLTSVVSDSTRESTTITASIIPADTTAGLSTITASIIPADTTMNNDNNTTTTAADAKPRCAPGEYPFTSICISPLVNGSVLIAALALSALSFIGIIIVGSCLLCCRKDSQDRKRHVIASINISDRAARRKSTQTDTERSSTYSSERPPRPHMSKAPVHEAIPLRTIATTTTHGDSNRVHANVLDRQPSMKMANVKQHHRPGPKPDKNRGKTGPPDVQTDHF</sequence>
<keyword evidence="2" id="KW-0812">Transmembrane</keyword>
<evidence type="ECO:0000256" key="1">
    <source>
        <dbReference type="SAM" id="MobiDB-lite"/>
    </source>
</evidence>
<feature type="region of interest" description="Disordered" evidence="1">
    <location>
        <begin position="175"/>
        <end position="211"/>
    </location>
</feature>
<evidence type="ECO:0000256" key="2">
    <source>
        <dbReference type="SAM" id="Phobius"/>
    </source>
</evidence>
<evidence type="ECO:0000313" key="4">
    <source>
        <dbReference type="Proteomes" id="UP000663852"/>
    </source>
</evidence>
<dbReference type="Proteomes" id="UP000663852">
    <property type="component" value="Unassembled WGS sequence"/>
</dbReference>
<name>A0A813S908_ADIRI</name>
<dbReference type="EMBL" id="CAJNOJ010000012">
    <property type="protein sequence ID" value="CAF0792944.1"/>
    <property type="molecule type" value="Genomic_DNA"/>
</dbReference>
<feature type="region of interest" description="Disordered" evidence="1">
    <location>
        <begin position="232"/>
        <end position="271"/>
    </location>
</feature>
<proteinExistence type="predicted"/>
<protein>
    <submittedName>
        <fullName evidence="3">Uncharacterized protein</fullName>
    </submittedName>
</protein>
<reference evidence="3" key="1">
    <citation type="submission" date="2021-02" db="EMBL/GenBank/DDBJ databases">
        <authorList>
            <person name="Nowell W R."/>
        </authorList>
    </citation>
    <scope>NUCLEOTIDE SEQUENCE</scope>
</reference>
<evidence type="ECO:0000313" key="3">
    <source>
        <dbReference type="EMBL" id="CAF0792944.1"/>
    </source>
</evidence>
<dbReference type="AlphaFoldDB" id="A0A813S908"/>
<organism evidence="3 4">
    <name type="scientific">Adineta ricciae</name>
    <name type="common">Rotifer</name>
    <dbReference type="NCBI Taxonomy" id="249248"/>
    <lineage>
        <taxon>Eukaryota</taxon>
        <taxon>Metazoa</taxon>
        <taxon>Spiralia</taxon>
        <taxon>Gnathifera</taxon>
        <taxon>Rotifera</taxon>
        <taxon>Eurotatoria</taxon>
        <taxon>Bdelloidea</taxon>
        <taxon>Adinetida</taxon>
        <taxon>Adinetidae</taxon>
        <taxon>Adineta</taxon>
    </lineage>
</organism>
<gene>
    <name evidence="3" type="ORF">EDS130_LOCUS4438</name>
</gene>
<accession>A0A813S908</accession>
<keyword evidence="2" id="KW-0472">Membrane</keyword>
<keyword evidence="2" id="KW-1133">Transmembrane helix</keyword>
<feature type="transmembrane region" description="Helical" evidence="2">
    <location>
        <begin position="130"/>
        <end position="155"/>
    </location>
</feature>